<dbReference type="GO" id="GO:0006154">
    <property type="term" value="P:adenosine catabolic process"/>
    <property type="evidence" value="ECO:0007669"/>
    <property type="project" value="TreeGrafter"/>
</dbReference>
<evidence type="ECO:0000256" key="2">
    <source>
        <dbReference type="ARBA" id="ARBA00004613"/>
    </source>
</evidence>
<evidence type="ECO:0000256" key="4">
    <source>
        <dbReference type="ARBA" id="ARBA00012784"/>
    </source>
</evidence>
<gene>
    <name evidence="12" type="ORF">B0T22DRAFT_230702</name>
</gene>
<evidence type="ECO:0000256" key="3">
    <source>
        <dbReference type="ARBA" id="ARBA00006083"/>
    </source>
</evidence>
<name>A0AAE0X5X4_9PEZI</name>
<evidence type="ECO:0000256" key="5">
    <source>
        <dbReference type="ARBA" id="ARBA00022525"/>
    </source>
</evidence>
<dbReference type="Pfam" id="PF00962">
    <property type="entry name" value="A_deaminase"/>
    <property type="match status" value="1"/>
</dbReference>
<evidence type="ECO:0000256" key="6">
    <source>
        <dbReference type="ARBA" id="ARBA00022723"/>
    </source>
</evidence>
<dbReference type="InterPro" id="IPR006330">
    <property type="entry name" value="Ado/ade_deaminase"/>
</dbReference>
<evidence type="ECO:0000256" key="8">
    <source>
        <dbReference type="ARBA" id="ARBA00022801"/>
    </source>
</evidence>
<dbReference type="GO" id="GO:0046103">
    <property type="term" value="P:inosine biosynthetic process"/>
    <property type="evidence" value="ECO:0007669"/>
    <property type="project" value="TreeGrafter"/>
</dbReference>
<evidence type="ECO:0000259" key="11">
    <source>
        <dbReference type="Pfam" id="PF00962"/>
    </source>
</evidence>
<keyword evidence="7" id="KW-0732">Signal</keyword>
<dbReference type="EMBL" id="JAULSO010000003">
    <property type="protein sequence ID" value="KAK3685806.1"/>
    <property type="molecule type" value="Genomic_DNA"/>
</dbReference>
<comment type="cofactor">
    <cofactor evidence="1">
        <name>Zn(2+)</name>
        <dbReference type="ChEBI" id="CHEBI:29105"/>
    </cofactor>
</comment>
<dbReference type="FunFam" id="3.20.20.140:FF:000017">
    <property type="entry name" value="Adenosine deaminase 2"/>
    <property type="match status" value="1"/>
</dbReference>
<sequence length="598" mass="66930">MAASPPDDGDEWVDAVIAEDLLQKSDPVIQQYLAGRSALIAEEQKQRSDHSFRASLSPMARKAAAIVQRIRAEEQSSTWTPALEESLAVATPTVTVHPGMMFTLAKRTMEATRLWQIVRRLPKGALLHAHCDAMVDFDYLLPLVLDTPGMHMASPTSALATAAQRRDAGVDIRFKQQTNKPRGAPSSSSSIWDDENYVPGTFVPMAEAAETFTPGGRDGFLSWLRSRCVISQTDAVEQHHGVDEIWKKFMGCFEVIGSMIHYEPIWRAFLQRLMKMLVADGVYWVEVRFAWQIDYCREGSEEPELDYTHMFQVIEEEVAKFQATKEGESFWGLRMIWTSLRGLGTRPIIQNMSDCIATKLAFPHLVAGYDVVGPEDAGRPLVDLLPELFWFRKQCAVEGVNIPFFFHAGETLGDGDSTDNNLFDALLLGTRRIGHAFSLYKHPRLIQAVKDKRILVESCPISNEILRLTGSIMQHPLPALLARGVPCALCNDDPAILGQDSEGMTHDFWQALQGWENLGLAGLGSLAENSVRWAAFEDQDAEEWLRDIREASVGAGIKAERLRRWAVEWERYCLWIVTEYGDDGDGEDDGDSDGNNVK</sequence>
<dbReference type="SUPFAM" id="SSF51556">
    <property type="entry name" value="Metallo-dependent hydrolases"/>
    <property type="match status" value="1"/>
</dbReference>
<evidence type="ECO:0000256" key="1">
    <source>
        <dbReference type="ARBA" id="ARBA00001947"/>
    </source>
</evidence>
<dbReference type="GO" id="GO:0005576">
    <property type="term" value="C:extracellular region"/>
    <property type="evidence" value="ECO:0007669"/>
    <property type="project" value="UniProtKB-SubCell"/>
</dbReference>
<proteinExistence type="inferred from homology"/>
<dbReference type="Gene3D" id="3.20.20.140">
    <property type="entry name" value="Metal-dependent hydrolases"/>
    <property type="match status" value="1"/>
</dbReference>
<comment type="subcellular location">
    <subcellularLocation>
        <location evidence="2">Secreted</location>
    </subcellularLocation>
</comment>
<keyword evidence="13" id="KW-1185">Reference proteome</keyword>
<feature type="region of interest" description="Disordered" evidence="10">
    <location>
        <begin position="173"/>
        <end position="193"/>
    </location>
</feature>
<dbReference type="InterPro" id="IPR001365">
    <property type="entry name" value="A_deaminase_dom"/>
</dbReference>
<comment type="similarity">
    <text evidence="3">Belongs to the metallo-dependent hydrolases superfamily. Adenosine and AMP deaminases family. ADGF subfamily.</text>
</comment>
<protein>
    <recommendedName>
        <fullName evidence="4">adenosine deaminase</fullName>
        <ecNumber evidence="4">3.5.4.4</ecNumber>
    </recommendedName>
</protein>
<keyword evidence="5" id="KW-0964">Secreted</keyword>
<organism evidence="12 13">
    <name type="scientific">Podospora appendiculata</name>
    <dbReference type="NCBI Taxonomy" id="314037"/>
    <lineage>
        <taxon>Eukaryota</taxon>
        <taxon>Fungi</taxon>
        <taxon>Dikarya</taxon>
        <taxon>Ascomycota</taxon>
        <taxon>Pezizomycotina</taxon>
        <taxon>Sordariomycetes</taxon>
        <taxon>Sordariomycetidae</taxon>
        <taxon>Sordariales</taxon>
        <taxon>Podosporaceae</taxon>
        <taxon>Podospora</taxon>
    </lineage>
</organism>
<keyword evidence="8" id="KW-0378">Hydrolase</keyword>
<accession>A0AAE0X5X4</accession>
<keyword evidence="6" id="KW-0479">Metal-binding</keyword>
<dbReference type="EC" id="3.5.4.4" evidence="4"/>
<evidence type="ECO:0000256" key="9">
    <source>
        <dbReference type="ARBA" id="ARBA00047764"/>
    </source>
</evidence>
<dbReference type="PANTHER" id="PTHR11409:SF39">
    <property type="entry name" value="ADENOSINE DEAMINASE 2"/>
    <property type="match status" value="1"/>
</dbReference>
<feature type="compositionally biased region" description="Polar residues" evidence="10">
    <location>
        <begin position="175"/>
        <end position="191"/>
    </location>
</feature>
<dbReference type="CDD" id="cd01321">
    <property type="entry name" value="ADGF"/>
    <property type="match status" value="1"/>
</dbReference>
<dbReference type="GO" id="GO:0046872">
    <property type="term" value="F:metal ion binding"/>
    <property type="evidence" value="ECO:0007669"/>
    <property type="project" value="UniProtKB-KW"/>
</dbReference>
<dbReference type="PANTHER" id="PTHR11409">
    <property type="entry name" value="ADENOSINE DEAMINASE"/>
    <property type="match status" value="1"/>
</dbReference>
<comment type="caution">
    <text evidence="12">The sequence shown here is derived from an EMBL/GenBank/DDBJ whole genome shotgun (WGS) entry which is preliminary data.</text>
</comment>
<dbReference type="AlphaFoldDB" id="A0AAE0X5X4"/>
<feature type="domain" description="Adenosine deaminase" evidence="11">
    <location>
        <begin position="235"/>
        <end position="546"/>
    </location>
</feature>
<reference evidence="12" key="1">
    <citation type="journal article" date="2023" name="Mol. Phylogenet. Evol.">
        <title>Genome-scale phylogeny and comparative genomics of the fungal order Sordariales.</title>
        <authorList>
            <person name="Hensen N."/>
            <person name="Bonometti L."/>
            <person name="Westerberg I."/>
            <person name="Brannstrom I.O."/>
            <person name="Guillou S."/>
            <person name="Cros-Aarteil S."/>
            <person name="Calhoun S."/>
            <person name="Haridas S."/>
            <person name="Kuo A."/>
            <person name="Mondo S."/>
            <person name="Pangilinan J."/>
            <person name="Riley R."/>
            <person name="LaButti K."/>
            <person name="Andreopoulos B."/>
            <person name="Lipzen A."/>
            <person name="Chen C."/>
            <person name="Yan M."/>
            <person name="Daum C."/>
            <person name="Ng V."/>
            <person name="Clum A."/>
            <person name="Steindorff A."/>
            <person name="Ohm R.A."/>
            <person name="Martin F."/>
            <person name="Silar P."/>
            <person name="Natvig D.O."/>
            <person name="Lalanne C."/>
            <person name="Gautier V."/>
            <person name="Ament-Velasquez S.L."/>
            <person name="Kruys A."/>
            <person name="Hutchinson M.I."/>
            <person name="Powell A.J."/>
            <person name="Barry K."/>
            <person name="Miller A.N."/>
            <person name="Grigoriev I.V."/>
            <person name="Debuchy R."/>
            <person name="Gladieux P."/>
            <person name="Hiltunen Thoren M."/>
            <person name="Johannesson H."/>
        </authorList>
    </citation>
    <scope>NUCLEOTIDE SEQUENCE</scope>
    <source>
        <strain evidence="12">CBS 314.62</strain>
    </source>
</reference>
<dbReference type="InterPro" id="IPR032466">
    <property type="entry name" value="Metal_Hydrolase"/>
</dbReference>
<evidence type="ECO:0000313" key="12">
    <source>
        <dbReference type="EMBL" id="KAK3685806.1"/>
    </source>
</evidence>
<dbReference type="GO" id="GO:0004000">
    <property type="term" value="F:adenosine deaminase activity"/>
    <property type="evidence" value="ECO:0007669"/>
    <property type="project" value="TreeGrafter"/>
</dbReference>
<reference evidence="12" key="2">
    <citation type="submission" date="2023-06" db="EMBL/GenBank/DDBJ databases">
        <authorList>
            <consortium name="Lawrence Berkeley National Laboratory"/>
            <person name="Haridas S."/>
            <person name="Hensen N."/>
            <person name="Bonometti L."/>
            <person name="Westerberg I."/>
            <person name="Brannstrom I.O."/>
            <person name="Guillou S."/>
            <person name="Cros-Aarteil S."/>
            <person name="Calhoun S."/>
            <person name="Kuo A."/>
            <person name="Mondo S."/>
            <person name="Pangilinan J."/>
            <person name="Riley R."/>
            <person name="Labutti K."/>
            <person name="Andreopoulos B."/>
            <person name="Lipzen A."/>
            <person name="Chen C."/>
            <person name="Yanf M."/>
            <person name="Daum C."/>
            <person name="Ng V."/>
            <person name="Clum A."/>
            <person name="Steindorff A."/>
            <person name="Ohm R."/>
            <person name="Martin F."/>
            <person name="Silar P."/>
            <person name="Natvig D."/>
            <person name="Lalanne C."/>
            <person name="Gautier V."/>
            <person name="Ament-Velasquez S.L."/>
            <person name="Kruys A."/>
            <person name="Hutchinson M.I."/>
            <person name="Powell A.J."/>
            <person name="Barry K."/>
            <person name="Miller A.N."/>
            <person name="Grigoriev I.V."/>
            <person name="Debuchy R."/>
            <person name="Gladieux P."/>
            <person name="Thoren M.H."/>
            <person name="Johannesson H."/>
        </authorList>
    </citation>
    <scope>NUCLEOTIDE SEQUENCE</scope>
    <source>
        <strain evidence="12">CBS 314.62</strain>
    </source>
</reference>
<comment type="catalytic activity">
    <reaction evidence="9">
        <text>adenosine + H2O + H(+) = inosine + NH4(+)</text>
        <dbReference type="Rhea" id="RHEA:24408"/>
        <dbReference type="ChEBI" id="CHEBI:15377"/>
        <dbReference type="ChEBI" id="CHEBI:15378"/>
        <dbReference type="ChEBI" id="CHEBI:16335"/>
        <dbReference type="ChEBI" id="CHEBI:17596"/>
        <dbReference type="ChEBI" id="CHEBI:28938"/>
        <dbReference type="EC" id="3.5.4.4"/>
    </reaction>
</comment>
<dbReference type="Proteomes" id="UP001270362">
    <property type="component" value="Unassembled WGS sequence"/>
</dbReference>
<evidence type="ECO:0000313" key="13">
    <source>
        <dbReference type="Proteomes" id="UP001270362"/>
    </source>
</evidence>
<evidence type="ECO:0000256" key="7">
    <source>
        <dbReference type="ARBA" id="ARBA00022729"/>
    </source>
</evidence>
<evidence type="ECO:0000256" key="10">
    <source>
        <dbReference type="SAM" id="MobiDB-lite"/>
    </source>
</evidence>